<dbReference type="EMBL" id="CDMZ01002811">
    <property type="protein sequence ID" value="CEM43986.1"/>
    <property type="molecule type" value="Genomic_DNA"/>
</dbReference>
<evidence type="ECO:0000256" key="1">
    <source>
        <dbReference type="ARBA" id="ARBA00004123"/>
    </source>
</evidence>
<dbReference type="InterPro" id="IPR013713">
    <property type="entry name" value="XPO2_central"/>
</dbReference>
<evidence type="ECO:0000256" key="6">
    <source>
        <dbReference type="ARBA" id="ARBA00022927"/>
    </source>
</evidence>
<dbReference type="PANTHER" id="PTHR10997">
    <property type="entry name" value="IMPORTIN-7, 8, 11"/>
    <property type="match status" value="1"/>
</dbReference>
<dbReference type="SMART" id="SM00913">
    <property type="entry name" value="IBN_N"/>
    <property type="match status" value="1"/>
</dbReference>
<evidence type="ECO:0000256" key="4">
    <source>
        <dbReference type="ARBA" id="ARBA00022448"/>
    </source>
</evidence>
<dbReference type="PANTHER" id="PTHR10997:SF8">
    <property type="entry name" value="EXPORTIN-2"/>
    <property type="match status" value="1"/>
</dbReference>
<accession>A0A0G4HIY5</accession>
<dbReference type="InterPro" id="IPR016024">
    <property type="entry name" value="ARM-type_fold"/>
</dbReference>
<organism evidence="9">
    <name type="scientific">Chromera velia CCMP2878</name>
    <dbReference type="NCBI Taxonomy" id="1169474"/>
    <lineage>
        <taxon>Eukaryota</taxon>
        <taxon>Sar</taxon>
        <taxon>Alveolata</taxon>
        <taxon>Colpodellida</taxon>
        <taxon>Chromeraceae</taxon>
        <taxon>Chromera</taxon>
    </lineage>
</organism>
<feature type="domain" description="Importin N-terminal" evidence="8">
    <location>
        <begin position="24"/>
        <end position="97"/>
    </location>
</feature>
<evidence type="ECO:0000259" key="8">
    <source>
        <dbReference type="PROSITE" id="PS50166"/>
    </source>
</evidence>
<keyword evidence="4" id="KW-0813">Transport</keyword>
<evidence type="ECO:0000313" key="9">
    <source>
        <dbReference type="EMBL" id="CEM43986.1"/>
    </source>
</evidence>
<evidence type="ECO:0000256" key="3">
    <source>
        <dbReference type="ARBA" id="ARBA00008669"/>
    </source>
</evidence>
<dbReference type="Gene3D" id="1.25.10.10">
    <property type="entry name" value="Leucine-rich Repeat Variant"/>
    <property type="match status" value="1"/>
</dbReference>
<comment type="similarity">
    <text evidence="3">Belongs to the XPO2/CSE1 family.</text>
</comment>
<sequence length="984" mass="108415">MNPEQVCATLLQALDPNINVRRQAEGQVAQWQATPGFPNFLLTILKTPTGNPHADVAVAICFKNFIQKNWDSTAAEANLPPEVRAQIKEHLVTLCLRHSTLVQAQLKRAIDLIAQSDFPKQWEDLLPGIVREHLQSSDMGVVAGALEVVDTVLMKYRSLMKSDAVCSELKYKILPHIQQPLLQVFLSCCQKIRSPETLQNAQMTSLFGRMILSCCSIMHSLNVVDIPEFFQESINVWFEQFVSLLQWSAPPLESDLDDQPGQIEQIRTAVLNIWTLYADKYQEDFEPLVATCIEKAWTFLVNTPADQEKYDRAVAAGVSFLSSAAQTAWSKGNPFSQDNVIEAICEKIVLPNILLRESDLELFQDNPADFIRRDLEAVDADTRRRSAMDLVRALQKFHSEKVTSVLGGHVSTLLQRAADGGVGEAERERSKEAAVYLVAAVAVKAATRREGVSDMNQQVDVVSIFKNSLFEEISQPLGAGGATSRSIVRAAVLKFVTLFRQQLGAEALVGLIPFVIAHLDSSVAVVHTYAAHCLERLLAMRGPSALPIASVREALFKALESLLTIVIQQRGIRENPEVMKAFWRILHFLKGSLDGGVCVPAIEKLCVVIRAVTEATVNPRFNHFLFEALAVLVKIGTPHNPQAVEAAIVPTLSPVVAYPGGEHDFLPYTLQILALLLDSMQSPSNLFMELFPKVVDETLWKASRANVPGIVRLLESYLAKAEFFGAGLTSPEQLQILFDRSFLCLQHKRTEEAGFELLATIFRRVPADKYRQLTPNMLNVMLNRMRQPDGQSGPVLKRFSLSISFFTAMNGAPTFCQLLENVPNSPNLLDQVLLYLWLPGMTRSLNAEERKVAAVALCRLLEYPPITSNAALLAPVIETLCIVVTGLMAEGPTAGTLAAVAEEEEEEAGAFLDEGLGTDFEVQYSKLASTRNATVTDNFSVVPGGDDLLKYLKTAVGPYKTSIGELAQKEGFQGRSAAGFMFAA</sequence>
<name>A0A0G4HIY5_9ALVE</name>
<dbReference type="Pfam" id="PF03810">
    <property type="entry name" value="IBN_N"/>
    <property type="match status" value="1"/>
</dbReference>
<dbReference type="Pfam" id="PF03378">
    <property type="entry name" value="CAS_CSE1"/>
    <property type="match status" value="1"/>
</dbReference>
<comment type="subcellular location">
    <subcellularLocation>
        <location evidence="2">Cytoplasm</location>
    </subcellularLocation>
    <subcellularLocation>
        <location evidence="1">Nucleus</location>
    </subcellularLocation>
</comment>
<reference evidence="9" key="1">
    <citation type="submission" date="2014-11" db="EMBL/GenBank/DDBJ databases">
        <authorList>
            <person name="Otto D Thomas"/>
            <person name="Naeem Raeece"/>
        </authorList>
    </citation>
    <scope>NUCLEOTIDE SEQUENCE</scope>
</reference>
<dbReference type="GO" id="GO:0006611">
    <property type="term" value="P:protein export from nucleus"/>
    <property type="evidence" value="ECO:0007669"/>
    <property type="project" value="TreeGrafter"/>
</dbReference>
<dbReference type="GO" id="GO:0005049">
    <property type="term" value="F:nuclear export signal receptor activity"/>
    <property type="evidence" value="ECO:0007669"/>
    <property type="project" value="TreeGrafter"/>
</dbReference>
<keyword evidence="6" id="KW-0653">Protein transport</keyword>
<dbReference type="AlphaFoldDB" id="A0A0G4HIY5"/>
<protein>
    <recommendedName>
        <fullName evidence="8">Importin N-terminal domain-containing protein</fullName>
    </recommendedName>
</protein>
<dbReference type="PROSITE" id="PS50166">
    <property type="entry name" value="IMPORTIN_B_NT"/>
    <property type="match status" value="1"/>
</dbReference>
<dbReference type="GO" id="GO:0031267">
    <property type="term" value="F:small GTPase binding"/>
    <property type="evidence" value="ECO:0007669"/>
    <property type="project" value="InterPro"/>
</dbReference>
<dbReference type="SUPFAM" id="SSF48371">
    <property type="entry name" value="ARM repeat"/>
    <property type="match status" value="1"/>
</dbReference>
<dbReference type="PhylomeDB" id="A0A0G4HIY5"/>
<dbReference type="InterPro" id="IPR001494">
    <property type="entry name" value="Importin-beta_N"/>
</dbReference>
<dbReference type="GO" id="GO:0005829">
    <property type="term" value="C:cytosol"/>
    <property type="evidence" value="ECO:0007669"/>
    <property type="project" value="TreeGrafter"/>
</dbReference>
<dbReference type="InterPro" id="IPR011989">
    <property type="entry name" value="ARM-like"/>
</dbReference>
<gene>
    <name evidence="9" type="ORF">Cvel_27968</name>
</gene>
<dbReference type="VEuPathDB" id="CryptoDB:Cvel_27968"/>
<keyword evidence="7" id="KW-0539">Nucleus</keyword>
<dbReference type="Pfam" id="PF08506">
    <property type="entry name" value="Cse1"/>
    <property type="match status" value="1"/>
</dbReference>
<evidence type="ECO:0000256" key="7">
    <source>
        <dbReference type="ARBA" id="ARBA00023242"/>
    </source>
</evidence>
<dbReference type="GO" id="GO:0005635">
    <property type="term" value="C:nuclear envelope"/>
    <property type="evidence" value="ECO:0007669"/>
    <property type="project" value="TreeGrafter"/>
</dbReference>
<evidence type="ECO:0000256" key="5">
    <source>
        <dbReference type="ARBA" id="ARBA00022490"/>
    </source>
</evidence>
<keyword evidence="5" id="KW-0963">Cytoplasm</keyword>
<evidence type="ECO:0000256" key="2">
    <source>
        <dbReference type="ARBA" id="ARBA00004496"/>
    </source>
</evidence>
<proteinExistence type="inferred from homology"/>
<dbReference type="GO" id="GO:0006606">
    <property type="term" value="P:protein import into nucleus"/>
    <property type="evidence" value="ECO:0007669"/>
    <property type="project" value="TreeGrafter"/>
</dbReference>
<dbReference type="InterPro" id="IPR005043">
    <property type="entry name" value="XPO2_C"/>
</dbReference>